<sequence length="384" mass="40577">MKKKVLSMLICMTMASAMLFGCGSGDGSDSASADTSKTEEAKDTESTPAADKEEDASTEDAGDTASADASGVLKKGDYVIGLSNSYFGNTWRKQMVEAFTKAADEAKAAGYIKDYEVQNGDNTVNSQIAQINSFILSNVDAICICAASPTALNSTIQKALDAGIKVVAFDSIVDLEGVYTMDYPWQQIGKDSVDFVAEKLGGKGNVVVVRGVSGAAPDQGIYAGITEAIKNYPDLKIVQEVIGEASATKTQEELTKVLPSLPDVDAVITHCGGDAIGAVNAFEQSGRETPIIIGDNTAEFINWWMSKDGYETLSQGSTPGCGAAAFWTALDILNGYDVPEEMMIAVPHITADNLSEYEGMSAGTFVSPDFTNEYVIENIIDAAK</sequence>
<dbReference type="PROSITE" id="PS51257">
    <property type="entry name" value="PROKAR_LIPOPROTEIN"/>
    <property type="match status" value="1"/>
</dbReference>
<feature type="chain" id="PRO_5038859497" evidence="5">
    <location>
        <begin position="20"/>
        <end position="384"/>
    </location>
</feature>
<evidence type="ECO:0000259" key="6">
    <source>
        <dbReference type="Pfam" id="PF13407"/>
    </source>
</evidence>
<feature type="region of interest" description="Disordered" evidence="4">
    <location>
        <begin position="29"/>
        <end position="68"/>
    </location>
</feature>
<dbReference type="Gene3D" id="3.40.50.2300">
    <property type="match status" value="2"/>
</dbReference>
<reference evidence="7 8" key="1">
    <citation type="submission" date="2016-11" db="EMBL/GenBank/DDBJ databases">
        <authorList>
            <person name="Jaros S."/>
            <person name="Januszkiewicz K."/>
            <person name="Wedrychowicz H."/>
        </authorList>
    </citation>
    <scope>NUCLEOTIDE SEQUENCE [LARGE SCALE GENOMIC DNA]</scope>
    <source>
        <strain evidence="7 8">DSM 17459</strain>
    </source>
</reference>
<feature type="domain" description="Periplasmic binding protein" evidence="6">
    <location>
        <begin position="80"/>
        <end position="335"/>
    </location>
</feature>
<organism evidence="7 8">
    <name type="scientific">Lactonifactor longoviformis DSM 17459</name>
    <dbReference type="NCBI Taxonomy" id="1122155"/>
    <lineage>
        <taxon>Bacteria</taxon>
        <taxon>Bacillati</taxon>
        <taxon>Bacillota</taxon>
        <taxon>Clostridia</taxon>
        <taxon>Eubacteriales</taxon>
        <taxon>Clostridiaceae</taxon>
        <taxon>Lactonifactor</taxon>
    </lineage>
</organism>
<evidence type="ECO:0000313" key="8">
    <source>
        <dbReference type="Proteomes" id="UP000184245"/>
    </source>
</evidence>
<dbReference type="InterPro" id="IPR025997">
    <property type="entry name" value="SBP_2_dom"/>
</dbReference>
<evidence type="ECO:0000256" key="1">
    <source>
        <dbReference type="ARBA" id="ARBA00004196"/>
    </source>
</evidence>
<dbReference type="GO" id="GO:0030313">
    <property type="term" value="C:cell envelope"/>
    <property type="evidence" value="ECO:0007669"/>
    <property type="project" value="UniProtKB-SubCell"/>
</dbReference>
<evidence type="ECO:0000256" key="5">
    <source>
        <dbReference type="SAM" id="SignalP"/>
    </source>
</evidence>
<feature type="compositionally biased region" description="Basic and acidic residues" evidence="4">
    <location>
        <begin position="36"/>
        <end position="45"/>
    </location>
</feature>
<dbReference type="SUPFAM" id="SSF53822">
    <property type="entry name" value="Periplasmic binding protein-like I"/>
    <property type="match status" value="1"/>
</dbReference>
<evidence type="ECO:0000256" key="3">
    <source>
        <dbReference type="ARBA" id="ARBA00022729"/>
    </source>
</evidence>
<dbReference type="STRING" id="1122155.SAMN02745158_02100"/>
<feature type="compositionally biased region" description="Acidic residues" evidence="4">
    <location>
        <begin position="52"/>
        <end position="62"/>
    </location>
</feature>
<dbReference type="AlphaFoldDB" id="A0A1M4XRX0"/>
<dbReference type="EMBL" id="FQVI01000009">
    <property type="protein sequence ID" value="SHE96195.1"/>
    <property type="molecule type" value="Genomic_DNA"/>
</dbReference>
<keyword evidence="3 5" id="KW-0732">Signal</keyword>
<dbReference type="RefSeq" id="WP_084067828.1">
    <property type="nucleotide sequence ID" value="NZ_FQVI01000009.1"/>
</dbReference>
<comment type="subcellular location">
    <subcellularLocation>
        <location evidence="1">Cell envelope</location>
    </subcellularLocation>
</comment>
<feature type="signal peptide" evidence="5">
    <location>
        <begin position="1"/>
        <end position="19"/>
    </location>
</feature>
<gene>
    <name evidence="7" type="ORF">SAMN02745158_02100</name>
</gene>
<comment type="similarity">
    <text evidence="2">Belongs to the bacterial solute-binding protein 2 family.</text>
</comment>
<dbReference type="CDD" id="cd19997">
    <property type="entry name" value="PBP1_ABC_sugar_binding-like"/>
    <property type="match status" value="1"/>
</dbReference>
<dbReference type="Pfam" id="PF13407">
    <property type="entry name" value="Peripla_BP_4"/>
    <property type="match status" value="1"/>
</dbReference>
<dbReference type="InterPro" id="IPR028082">
    <property type="entry name" value="Peripla_BP_I"/>
</dbReference>
<dbReference type="GO" id="GO:0030246">
    <property type="term" value="F:carbohydrate binding"/>
    <property type="evidence" value="ECO:0007669"/>
    <property type="project" value="UniProtKB-ARBA"/>
</dbReference>
<dbReference type="PANTHER" id="PTHR46847:SF4">
    <property type="entry name" value="AUTOINDUCER 2-BINDING PROTEIN LSRB"/>
    <property type="match status" value="1"/>
</dbReference>
<protein>
    <submittedName>
        <fullName evidence="7">Monosaccharide ABC transporter substrate-binding protein, CUT2 family (TC 3.A.1.2.-)</fullName>
    </submittedName>
</protein>
<evidence type="ECO:0000313" key="7">
    <source>
        <dbReference type="EMBL" id="SHE96195.1"/>
    </source>
</evidence>
<keyword evidence="8" id="KW-1185">Reference proteome</keyword>
<evidence type="ECO:0000256" key="4">
    <source>
        <dbReference type="SAM" id="MobiDB-lite"/>
    </source>
</evidence>
<dbReference type="PANTHER" id="PTHR46847">
    <property type="entry name" value="D-ALLOSE-BINDING PERIPLASMIC PROTEIN-RELATED"/>
    <property type="match status" value="1"/>
</dbReference>
<dbReference type="OrthoDB" id="9814427at2"/>
<name>A0A1M4XRX0_9CLOT</name>
<proteinExistence type="inferred from homology"/>
<dbReference type="Proteomes" id="UP000184245">
    <property type="component" value="Unassembled WGS sequence"/>
</dbReference>
<evidence type="ECO:0000256" key="2">
    <source>
        <dbReference type="ARBA" id="ARBA00007639"/>
    </source>
</evidence>
<accession>A0A1M4XRX0</accession>